<gene>
    <name evidence="5" type="ORF">PeribacterD1_0440</name>
</gene>
<name>A0A0S1ST68_9BACT</name>
<dbReference type="InterPro" id="IPR000415">
    <property type="entry name" value="Nitroreductase-like"/>
</dbReference>
<dbReference type="PANTHER" id="PTHR43673:SF10">
    <property type="entry name" value="NADH DEHYDROGENASE_NAD(P)H NITROREDUCTASE XCC3605-RELATED"/>
    <property type="match status" value="1"/>
</dbReference>
<feature type="region of interest" description="Disordered" evidence="3">
    <location>
        <begin position="168"/>
        <end position="195"/>
    </location>
</feature>
<sequence length="195" mass="21818">MDYPHKLAPADAPILDAFRERWSPLAFSAEPVEEEKIVTLFEAARWAPSSYNEQPWRYVYATKEDGPARERLESLLLPGNAWARNAFFLAVSFARKTFTHNGKENHHALHDTGAASAYLAAQCPSLGLIAHQMAGFKVDEANALLGLSAEFIPGSMIAIGYPGDPKELDPKLLEREHAPRERKPQKEFAFRGKMQ</sequence>
<evidence type="ECO:0000256" key="2">
    <source>
        <dbReference type="ARBA" id="ARBA00023002"/>
    </source>
</evidence>
<dbReference type="PATRIC" id="fig|1735161.3.peg.432"/>
<reference evidence="6" key="1">
    <citation type="submission" date="2015-10" db="EMBL/GenBank/DDBJ databases">
        <title>Analysis of five complete genome sequences for members of the class Peribacteria in the recently recognized Peregrinibacteria bacterial phylum.</title>
        <authorList>
            <person name="Anantharaman K."/>
            <person name="Brown C.T."/>
            <person name="Burstein D."/>
            <person name="Castelle C.J."/>
            <person name="Probst A.J."/>
            <person name="Thomas B.C."/>
            <person name="Williams K.H."/>
            <person name="Banfield J.F."/>
        </authorList>
    </citation>
    <scope>NUCLEOTIDE SEQUENCE [LARGE SCALE GENOMIC DNA]</scope>
</reference>
<dbReference type="PANTHER" id="PTHR43673">
    <property type="entry name" value="NAD(P)H NITROREDUCTASE YDGI-RELATED"/>
    <property type="match status" value="1"/>
</dbReference>
<proteinExistence type="inferred from homology"/>
<dbReference type="KEGG" id="prf:PeribacterA2_0440"/>
<evidence type="ECO:0000259" key="4">
    <source>
        <dbReference type="Pfam" id="PF00881"/>
    </source>
</evidence>
<evidence type="ECO:0000256" key="1">
    <source>
        <dbReference type="ARBA" id="ARBA00007118"/>
    </source>
</evidence>
<protein>
    <submittedName>
        <fullName evidence="5">Nitroreductase</fullName>
    </submittedName>
</protein>
<dbReference type="STRING" id="1735162.PeribacterB2_0439"/>
<organism evidence="5 6">
    <name type="scientific">Candidatus Peribacter riflensis</name>
    <dbReference type="NCBI Taxonomy" id="1735162"/>
    <lineage>
        <taxon>Bacteria</taxon>
        <taxon>Candidatus Peregrinibacteriota</taxon>
        <taxon>Candidatus Peribacteria</taxon>
        <taxon>Candidatus Peribacterales</taxon>
        <taxon>Candidatus Peribacteraceae</taxon>
        <taxon>Candidatus Peribacter</taxon>
    </lineage>
</organism>
<keyword evidence="2" id="KW-0560">Oxidoreductase</keyword>
<evidence type="ECO:0000256" key="3">
    <source>
        <dbReference type="SAM" id="MobiDB-lite"/>
    </source>
</evidence>
<dbReference type="Gene3D" id="3.40.109.10">
    <property type="entry name" value="NADH Oxidase"/>
    <property type="match status" value="1"/>
</dbReference>
<evidence type="ECO:0000313" key="5">
    <source>
        <dbReference type="EMBL" id="ALM13131.1"/>
    </source>
</evidence>
<comment type="similarity">
    <text evidence="1">Belongs to the nitroreductase family.</text>
</comment>
<reference evidence="5 6" key="2">
    <citation type="journal article" date="2016" name="PeerJ">
        <title>Analysis of five complete genome sequences for members of the class Peribacteria in the recently recognized Peregrinibacteria bacterial phylum.</title>
        <authorList>
            <person name="Anantharaman K."/>
            <person name="Brown C.T."/>
            <person name="Burstein D."/>
            <person name="Castelle C.J."/>
            <person name="Probst A.J."/>
            <person name="Thomas B.C."/>
            <person name="Williams K.H."/>
            <person name="Banfield J.F."/>
        </authorList>
    </citation>
    <scope>NUCLEOTIDE SEQUENCE [LARGE SCALE GENOMIC DNA]</scope>
    <source>
        <strain evidence="5">RIFOXYD1_FULL_PER-ii_59_16</strain>
    </source>
</reference>
<dbReference type="InterPro" id="IPR029479">
    <property type="entry name" value="Nitroreductase"/>
</dbReference>
<dbReference type="SUPFAM" id="SSF55469">
    <property type="entry name" value="FMN-dependent nitroreductase-like"/>
    <property type="match status" value="1"/>
</dbReference>
<accession>A0A0S1SNG1</accession>
<accession>A0A0S1SIX0</accession>
<dbReference type="Pfam" id="PF00881">
    <property type="entry name" value="Nitroreductase"/>
    <property type="match status" value="1"/>
</dbReference>
<accession>A0A0S1SMG4</accession>
<dbReference type="AlphaFoldDB" id="A0A0S1ST68"/>
<dbReference type="EMBL" id="CP013065">
    <property type="protein sequence ID" value="ALM13131.1"/>
    <property type="molecule type" value="Genomic_DNA"/>
</dbReference>
<dbReference type="GO" id="GO:0016491">
    <property type="term" value="F:oxidoreductase activity"/>
    <property type="evidence" value="ECO:0007669"/>
    <property type="project" value="UniProtKB-KW"/>
</dbReference>
<accession>A0A0S1ST68</accession>
<evidence type="ECO:0000313" key="6">
    <source>
        <dbReference type="Proteomes" id="UP000069135"/>
    </source>
</evidence>
<accession>A0A0S1SV80</accession>
<dbReference type="CDD" id="cd02138">
    <property type="entry name" value="TdsD-like"/>
    <property type="match status" value="1"/>
</dbReference>
<feature type="domain" description="Nitroreductase" evidence="4">
    <location>
        <begin position="19"/>
        <end position="65"/>
    </location>
</feature>
<dbReference type="Proteomes" id="UP000069135">
    <property type="component" value="Chromosome"/>
</dbReference>